<keyword evidence="1" id="KW-0805">Transcription regulation</keyword>
<dbReference type="EMBL" id="JABAIK010000024">
    <property type="protein sequence ID" value="NLS14590.1"/>
    <property type="molecule type" value="Genomic_DNA"/>
</dbReference>
<dbReference type="InterPro" id="IPR016032">
    <property type="entry name" value="Sig_transdc_resp-reg_C-effctor"/>
</dbReference>
<sequence length="215" mass="24880">MNRSSYARVIYTLTLDPLNITQKLKVIEHHFERAIPSIAPKELMKANPKHRNKILLLHYSEHQALLKALKQLPLAWKKFETVLIGVPQRLSTEALLSFGDLKAIFYHDQSPQEIAHGLNQVVNGVNWLPRNVTSQLLHYYRNVVDTHTSPVTVDLTIREIQVLRYLQNGSSNHQIAEDMFISEYTVKSHLYQIYKKLAVKNRLQATAWADLHLNE</sequence>
<evidence type="ECO:0000313" key="6">
    <source>
        <dbReference type="Proteomes" id="UP000535589"/>
    </source>
</evidence>
<accession>A0A7X8YIG4</accession>
<dbReference type="InterPro" id="IPR000792">
    <property type="entry name" value="Tscrpt_reg_LuxR_C"/>
</dbReference>
<dbReference type="CDD" id="cd06170">
    <property type="entry name" value="LuxR_C_like"/>
    <property type="match status" value="1"/>
</dbReference>
<keyword evidence="6" id="KW-1185">Reference proteome</keyword>
<dbReference type="GO" id="GO:0003677">
    <property type="term" value="F:DNA binding"/>
    <property type="evidence" value="ECO:0007669"/>
    <property type="project" value="UniProtKB-KW"/>
</dbReference>
<evidence type="ECO:0000313" key="5">
    <source>
        <dbReference type="EMBL" id="NLS14590.1"/>
    </source>
</evidence>
<feature type="domain" description="HTH luxR-type" evidence="4">
    <location>
        <begin position="148"/>
        <end position="213"/>
    </location>
</feature>
<organism evidence="5 6">
    <name type="scientific">Vibrio agarilyticus</name>
    <dbReference type="NCBI Taxonomy" id="2726741"/>
    <lineage>
        <taxon>Bacteria</taxon>
        <taxon>Pseudomonadati</taxon>
        <taxon>Pseudomonadota</taxon>
        <taxon>Gammaproteobacteria</taxon>
        <taxon>Vibrionales</taxon>
        <taxon>Vibrionaceae</taxon>
        <taxon>Vibrio</taxon>
    </lineage>
</organism>
<dbReference type="Gene3D" id="3.40.50.2300">
    <property type="match status" value="1"/>
</dbReference>
<keyword evidence="3" id="KW-0804">Transcription</keyword>
<dbReference type="Gene3D" id="1.10.10.10">
    <property type="entry name" value="Winged helix-like DNA-binding domain superfamily/Winged helix DNA-binding domain"/>
    <property type="match status" value="1"/>
</dbReference>
<dbReference type="SMART" id="SM00421">
    <property type="entry name" value="HTH_LUXR"/>
    <property type="match status" value="1"/>
</dbReference>
<dbReference type="PANTHER" id="PTHR44688:SF16">
    <property type="entry name" value="DNA-BINDING TRANSCRIPTIONAL ACTIVATOR DEVR_DOSR"/>
    <property type="match status" value="1"/>
</dbReference>
<dbReference type="FunFam" id="1.10.10.10:FF:000153">
    <property type="entry name" value="LuxR family transcriptional regulator"/>
    <property type="match status" value="1"/>
</dbReference>
<gene>
    <name evidence="5" type="ORF">HGP28_17160</name>
</gene>
<protein>
    <submittedName>
        <fullName evidence="5">Response regulator transcription factor</fullName>
    </submittedName>
</protein>
<dbReference type="PROSITE" id="PS50043">
    <property type="entry name" value="HTH_LUXR_2"/>
    <property type="match status" value="1"/>
</dbReference>
<evidence type="ECO:0000259" key="4">
    <source>
        <dbReference type="PROSITE" id="PS50043"/>
    </source>
</evidence>
<reference evidence="5 6" key="1">
    <citation type="submission" date="2020-04" db="EMBL/GenBank/DDBJ databases">
        <title>Vibrio sp. SM6, a novel species isolated from seawater.</title>
        <authorList>
            <person name="Wang X."/>
        </authorList>
    </citation>
    <scope>NUCLEOTIDE SEQUENCE [LARGE SCALE GENOMIC DNA]</scope>
    <source>
        <strain evidence="5 6">SM6</strain>
    </source>
</reference>
<dbReference type="PRINTS" id="PR00038">
    <property type="entry name" value="HTHLUXR"/>
</dbReference>
<dbReference type="AlphaFoldDB" id="A0A7X8YIG4"/>
<proteinExistence type="predicted"/>
<evidence type="ECO:0000256" key="3">
    <source>
        <dbReference type="ARBA" id="ARBA00023163"/>
    </source>
</evidence>
<dbReference type="Proteomes" id="UP000535589">
    <property type="component" value="Unassembled WGS sequence"/>
</dbReference>
<dbReference type="RefSeq" id="WP_168837685.1">
    <property type="nucleotide sequence ID" value="NZ_JABAIK010000024.1"/>
</dbReference>
<evidence type="ECO:0000256" key="1">
    <source>
        <dbReference type="ARBA" id="ARBA00023015"/>
    </source>
</evidence>
<comment type="caution">
    <text evidence="5">The sequence shown here is derived from an EMBL/GenBank/DDBJ whole genome shotgun (WGS) entry which is preliminary data.</text>
</comment>
<evidence type="ECO:0000256" key="2">
    <source>
        <dbReference type="ARBA" id="ARBA00023125"/>
    </source>
</evidence>
<dbReference type="GO" id="GO:0006355">
    <property type="term" value="P:regulation of DNA-templated transcription"/>
    <property type="evidence" value="ECO:0007669"/>
    <property type="project" value="InterPro"/>
</dbReference>
<dbReference type="Pfam" id="PF00196">
    <property type="entry name" value="GerE"/>
    <property type="match status" value="1"/>
</dbReference>
<name>A0A7X8YIG4_9VIBR</name>
<dbReference type="InterPro" id="IPR036388">
    <property type="entry name" value="WH-like_DNA-bd_sf"/>
</dbReference>
<dbReference type="PANTHER" id="PTHR44688">
    <property type="entry name" value="DNA-BINDING TRANSCRIPTIONAL ACTIVATOR DEVR_DOSR"/>
    <property type="match status" value="1"/>
</dbReference>
<keyword evidence="2" id="KW-0238">DNA-binding</keyword>
<dbReference type="SUPFAM" id="SSF46894">
    <property type="entry name" value="C-terminal effector domain of the bipartite response regulators"/>
    <property type="match status" value="1"/>
</dbReference>